<dbReference type="OrthoDB" id="63267at2759"/>
<dbReference type="PROSITE" id="PS50081">
    <property type="entry name" value="ZF_DAG_PE_2"/>
    <property type="match status" value="2"/>
</dbReference>
<gene>
    <name evidence="5" type="ORF">HERILL_LOCUS11489</name>
</gene>
<name>A0A7R8UXF3_HERIL</name>
<keyword evidence="6" id="KW-1185">Reference proteome</keyword>
<keyword evidence="2" id="KW-0862">Zinc</keyword>
<evidence type="ECO:0000313" key="6">
    <source>
        <dbReference type="Proteomes" id="UP000594454"/>
    </source>
</evidence>
<dbReference type="GO" id="GO:0005829">
    <property type="term" value="C:cytosol"/>
    <property type="evidence" value="ECO:0007669"/>
    <property type="project" value="TreeGrafter"/>
</dbReference>
<dbReference type="InterPro" id="IPR020454">
    <property type="entry name" value="DAG/PE-bd"/>
</dbReference>
<evidence type="ECO:0000259" key="4">
    <source>
        <dbReference type="PROSITE" id="PS50081"/>
    </source>
</evidence>
<proteinExistence type="predicted"/>
<dbReference type="SMART" id="SM00109">
    <property type="entry name" value="C1"/>
    <property type="match status" value="2"/>
</dbReference>
<dbReference type="InParanoid" id="A0A7R8UXF3"/>
<dbReference type="GO" id="GO:0004674">
    <property type="term" value="F:protein serine/threonine kinase activity"/>
    <property type="evidence" value="ECO:0007669"/>
    <property type="project" value="UniProtKB-KW"/>
</dbReference>
<dbReference type="GO" id="GO:0008270">
    <property type="term" value="F:zinc ion binding"/>
    <property type="evidence" value="ECO:0007669"/>
    <property type="project" value="UniProtKB-KW"/>
</dbReference>
<dbReference type="PANTHER" id="PTHR22968:SF14">
    <property type="entry name" value="PROTEIN KINASE C"/>
    <property type="match status" value="1"/>
</dbReference>
<evidence type="ECO:0000256" key="2">
    <source>
        <dbReference type="ARBA" id="ARBA00022833"/>
    </source>
</evidence>
<accession>A0A7R8UXF3</accession>
<evidence type="ECO:0000256" key="3">
    <source>
        <dbReference type="SAM" id="MobiDB-lite"/>
    </source>
</evidence>
<dbReference type="PRINTS" id="PR00008">
    <property type="entry name" value="DAGPEDOMAIN"/>
</dbReference>
<dbReference type="GO" id="GO:0016020">
    <property type="term" value="C:membrane"/>
    <property type="evidence" value="ECO:0007669"/>
    <property type="project" value="UniProtKB-SubCell"/>
</dbReference>
<dbReference type="Gene3D" id="3.30.60.20">
    <property type="match status" value="2"/>
</dbReference>
<dbReference type="PROSITE" id="PS00479">
    <property type="entry name" value="ZF_DAG_PE_1"/>
    <property type="match status" value="1"/>
</dbReference>
<dbReference type="SUPFAM" id="SSF57889">
    <property type="entry name" value="Cysteine-rich domain"/>
    <property type="match status" value="2"/>
</dbReference>
<sequence length="136" mass="15752">MAENENNENNVEEKSENKMKNRIRKGAVKKKNVFKVKDHHFIPRFFKQPTFCSHCKDFIWGFGKQGFQCQICSFVVHKRCHEYVTFTCPGKDRGADSDSQKKHDFAPFTYSSPTFCDHCGSLLYGVYHQGLKCSGK</sequence>
<feature type="domain" description="Phorbol-ester/DAG-type" evidence="4">
    <location>
        <begin position="102"/>
        <end position="136"/>
    </location>
</feature>
<dbReference type="CDD" id="cd20833">
    <property type="entry name" value="C1_cPKC_rpt1"/>
    <property type="match status" value="1"/>
</dbReference>
<organism evidence="5 6">
    <name type="scientific">Hermetia illucens</name>
    <name type="common">Black soldier fly</name>
    <dbReference type="NCBI Taxonomy" id="343691"/>
    <lineage>
        <taxon>Eukaryota</taxon>
        <taxon>Metazoa</taxon>
        <taxon>Ecdysozoa</taxon>
        <taxon>Arthropoda</taxon>
        <taxon>Hexapoda</taxon>
        <taxon>Insecta</taxon>
        <taxon>Pterygota</taxon>
        <taxon>Neoptera</taxon>
        <taxon>Endopterygota</taxon>
        <taxon>Diptera</taxon>
        <taxon>Brachycera</taxon>
        <taxon>Stratiomyomorpha</taxon>
        <taxon>Stratiomyidae</taxon>
        <taxon>Hermetiinae</taxon>
        <taxon>Hermetia</taxon>
    </lineage>
</organism>
<dbReference type="GO" id="GO:0007200">
    <property type="term" value="P:phospholipase C-activating G protein-coupled receptor signaling pathway"/>
    <property type="evidence" value="ECO:0007669"/>
    <property type="project" value="TreeGrafter"/>
</dbReference>
<dbReference type="EMBL" id="LR899012">
    <property type="protein sequence ID" value="CAD7088900.1"/>
    <property type="molecule type" value="Genomic_DNA"/>
</dbReference>
<dbReference type="AlphaFoldDB" id="A0A7R8UXF3"/>
<feature type="domain" description="Phorbol-ester/DAG-type" evidence="4">
    <location>
        <begin position="38"/>
        <end position="88"/>
    </location>
</feature>
<dbReference type="FunFam" id="3.30.60.20:FF:000006">
    <property type="entry name" value="Protein kinase C"/>
    <property type="match status" value="1"/>
</dbReference>
<reference evidence="5 6" key="1">
    <citation type="submission" date="2020-11" db="EMBL/GenBank/DDBJ databases">
        <authorList>
            <person name="Wallbank WR R."/>
            <person name="Pardo Diaz C."/>
            <person name="Kozak K."/>
            <person name="Martin S."/>
            <person name="Jiggins C."/>
            <person name="Moest M."/>
            <person name="Warren A I."/>
            <person name="Generalovic N T."/>
            <person name="Byers J.R.P. K."/>
            <person name="Montejo-Kovacevich G."/>
            <person name="Yen C E."/>
        </authorList>
    </citation>
    <scope>NUCLEOTIDE SEQUENCE [LARGE SCALE GENOMIC DNA]</scope>
</reference>
<dbReference type="Proteomes" id="UP000594454">
    <property type="component" value="Chromosome 4"/>
</dbReference>
<dbReference type="PANTHER" id="PTHR22968">
    <property type="entry name" value="PROTEIN KINASE C, MU"/>
    <property type="match status" value="1"/>
</dbReference>
<protein>
    <recommendedName>
        <fullName evidence="4">Phorbol-ester/DAG-type domain-containing protein</fullName>
    </recommendedName>
</protein>
<dbReference type="InterPro" id="IPR002219">
    <property type="entry name" value="PKC_DAG/PE"/>
</dbReference>
<evidence type="ECO:0000313" key="5">
    <source>
        <dbReference type="EMBL" id="CAD7088900.1"/>
    </source>
</evidence>
<dbReference type="InterPro" id="IPR046349">
    <property type="entry name" value="C1-like_sf"/>
</dbReference>
<feature type="region of interest" description="Disordered" evidence="3">
    <location>
        <begin position="1"/>
        <end position="21"/>
    </location>
</feature>
<keyword evidence="1" id="KW-0479">Metal-binding</keyword>
<dbReference type="GO" id="GO:0035556">
    <property type="term" value="P:intracellular signal transduction"/>
    <property type="evidence" value="ECO:0007669"/>
    <property type="project" value="TreeGrafter"/>
</dbReference>
<dbReference type="Pfam" id="PF00130">
    <property type="entry name" value="C1_1"/>
    <property type="match status" value="2"/>
</dbReference>
<evidence type="ECO:0000256" key="1">
    <source>
        <dbReference type="ARBA" id="ARBA00022723"/>
    </source>
</evidence>